<name>A0A517P6S7_9PLAN</name>
<dbReference type="Gene3D" id="1.10.150.130">
    <property type="match status" value="1"/>
</dbReference>
<dbReference type="InterPro" id="IPR013762">
    <property type="entry name" value="Integrase-like_cat_sf"/>
</dbReference>
<protein>
    <recommendedName>
        <fullName evidence="5">Core-binding (CB) domain-containing protein</fullName>
    </recommendedName>
</protein>
<dbReference type="InterPro" id="IPR010998">
    <property type="entry name" value="Integrase_recombinase_N"/>
</dbReference>
<keyword evidence="3" id="KW-0233">DNA recombination</keyword>
<dbReference type="EMBL" id="CP036265">
    <property type="protein sequence ID" value="QDT15087.1"/>
    <property type="molecule type" value="Genomic_DNA"/>
</dbReference>
<keyword evidence="2 4" id="KW-0238">DNA-binding</keyword>
<feature type="domain" description="Core-binding (CB)" evidence="5">
    <location>
        <begin position="87"/>
        <end position="168"/>
    </location>
</feature>
<dbReference type="PROSITE" id="PS51900">
    <property type="entry name" value="CB"/>
    <property type="match status" value="1"/>
</dbReference>
<evidence type="ECO:0000256" key="1">
    <source>
        <dbReference type="ARBA" id="ARBA00022908"/>
    </source>
</evidence>
<dbReference type="KEGG" id="acaf:CA12_11670"/>
<dbReference type="OrthoDB" id="262002at2"/>
<organism evidence="6 7">
    <name type="scientific">Alienimonas californiensis</name>
    <dbReference type="NCBI Taxonomy" id="2527989"/>
    <lineage>
        <taxon>Bacteria</taxon>
        <taxon>Pseudomonadati</taxon>
        <taxon>Planctomycetota</taxon>
        <taxon>Planctomycetia</taxon>
        <taxon>Planctomycetales</taxon>
        <taxon>Planctomycetaceae</taxon>
        <taxon>Alienimonas</taxon>
    </lineage>
</organism>
<dbReference type="RefSeq" id="WP_145357922.1">
    <property type="nucleotide sequence ID" value="NZ_CP036265.1"/>
</dbReference>
<evidence type="ECO:0000259" key="5">
    <source>
        <dbReference type="PROSITE" id="PS51900"/>
    </source>
</evidence>
<reference evidence="6 7" key="1">
    <citation type="submission" date="2019-02" db="EMBL/GenBank/DDBJ databases">
        <title>Deep-cultivation of Planctomycetes and their phenomic and genomic characterization uncovers novel biology.</title>
        <authorList>
            <person name="Wiegand S."/>
            <person name="Jogler M."/>
            <person name="Boedeker C."/>
            <person name="Pinto D."/>
            <person name="Vollmers J."/>
            <person name="Rivas-Marin E."/>
            <person name="Kohn T."/>
            <person name="Peeters S.H."/>
            <person name="Heuer A."/>
            <person name="Rast P."/>
            <person name="Oberbeckmann S."/>
            <person name="Bunk B."/>
            <person name="Jeske O."/>
            <person name="Meyerdierks A."/>
            <person name="Storesund J.E."/>
            <person name="Kallscheuer N."/>
            <person name="Luecker S."/>
            <person name="Lage O.M."/>
            <person name="Pohl T."/>
            <person name="Merkel B.J."/>
            <person name="Hornburger P."/>
            <person name="Mueller R.-W."/>
            <person name="Bruemmer F."/>
            <person name="Labrenz M."/>
            <person name="Spormann A.M."/>
            <person name="Op den Camp H."/>
            <person name="Overmann J."/>
            <person name="Amann R."/>
            <person name="Jetten M.S.M."/>
            <person name="Mascher T."/>
            <person name="Medema M.H."/>
            <person name="Devos D.P."/>
            <person name="Kaster A.-K."/>
            <person name="Ovreas L."/>
            <person name="Rohde M."/>
            <person name="Galperin M.Y."/>
            <person name="Jogler C."/>
        </authorList>
    </citation>
    <scope>NUCLEOTIDE SEQUENCE [LARGE SCALE GENOMIC DNA]</scope>
    <source>
        <strain evidence="6 7">CA12</strain>
    </source>
</reference>
<evidence type="ECO:0000313" key="6">
    <source>
        <dbReference type="EMBL" id="QDT15087.1"/>
    </source>
</evidence>
<dbReference type="InterPro" id="IPR044068">
    <property type="entry name" value="CB"/>
</dbReference>
<dbReference type="Gene3D" id="1.10.443.10">
    <property type="entry name" value="Intergrase catalytic core"/>
    <property type="match status" value="1"/>
</dbReference>
<evidence type="ECO:0000256" key="4">
    <source>
        <dbReference type="PROSITE-ProRule" id="PRU01248"/>
    </source>
</evidence>
<keyword evidence="7" id="KW-1185">Reference proteome</keyword>
<accession>A0A517P6S7</accession>
<evidence type="ECO:0000256" key="3">
    <source>
        <dbReference type="ARBA" id="ARBA00023172"/>
    </source>
</evidence>
<dbReference type="GO" id="GO:0015074">
    <property type="term" value="P:DNA integration"/>
    <property type="evidence" value="ECO:0007669"/>
    <property type="project" value="UniProtKB-KW"/>
</dbReference>
<gene>
    <name evidence="6" type="ORF">CA12_11670</name>
</gene>
<evidence type="ECO:0000313" key="7">
    <source>
        <dbReference type="Proteomes" id="UP000318741"/>
    </source>
</evidence>
<sequence>MASLTEDPGGRRRIQFVDRDGRRRAVRLGKVSKKTAEQVRGMIERLAAAQLAGHAPDDHTARWVAGLGDVLHGRLAAVGLVARRRHATVGDFAREYVASRTDVSPATRNHLARAAADLAAVLGDRTPLRDVTPAHADEYRRTQLARGVAENTVRRRVGRAKQIFAAAVRGRLLDRNPFEGQKCQVTGNPDKFHFVTREEAEALIAACPNAPWRAVVALARFGGLRCPSELRPLQWRHVDVDAGRLTVISSKTAHQGKGMRVTPLFPELRLHLSALRQEAGDPAPDDSVLSGFEGTSWALGGPLAAIARRADLKLWPKPFCNMRATRQTELTAEFPSHVVCGWIGNSEDVANEHYLRTIDVDFQRAVAGDGKAPNKPR</sequence>
<dbReference type="SUPFAM" id="SSF56349">
    <property type="entry name" value="DNA breaking-rejoining enzymes"/>
    <property type="match status" value="1"/>
</dbReference>
<dbReference type="Proteomes" id="UP000318741">
    <property type="component" value="Chromosome"/>
</dbReference>
<dbReference type="GO" id="GO:0003677">
    <property type="term" value="F:DNA binding"/>
    <property type="evidence" value="ECO:0007669"/>
    <property type="project" value="UniProtKB-UniRule"/>
</dbReference>
<dbReference type="GO" id="GO:0006310">
    <property type="term" value="P:DNA recombination"/>
    <property type="evidence" value="ECO:0007669"/>
    <property type="project" value="UniProtKB-KW"/>
</dbReference>
<evidence type="ECO:0000256" key="2">
    <source>
        <dbReference type="ARBA" id="ARBA00023125"/>
    </source>
</evidence>
<proteinExistence type="predicted"/>
<keyword evidence="1" id="KW-0229">DNA integration</keyword>
<dbReference type="AlphaFoldDB" id="A0A517P6S7"/>
<dbReference type="InterPro" id="IPR011010">
    <property type="entry name" value="DNA_brk_join_enz"/>
</dbReference>